<dbReference type="EMBL" id="BMDD01000001">
    <property type="protein sequence ID" value="GGH71250.1"/>
    <property type="molecule type" value="Genomic_DNA"/>
</dbReference>
<gene>
    <name evidence="1" type="ORF">GCM10007362_08170</name>
</gene>
<dbReference type="RefSeq" id="WP_172239411.1">
    <property type="nucleotide sequence ID" value="NZ_BMDD01000001.1"/>
</dbReference>
<organism evidence="1 2">
    <name type="scientific">Saccharibacillus endophyticus</name>
    <dbReference type="NCBI Taxonomy" id="2060666"/>
    <lineage>
        <taxon>Bacteria</taxon>
        <taxon>Bacillati</taxon>
        <taxon>Bacillota</taxon>
        <taxon>Bacilli</taxon>
        <taxon>Bacillales</taxon>
        <taxon>Paenibacillaceae</taxon>
        <taxon>Saccharibacillus</taxon>
    </lineage>
</organism>
<sequence>MQNPIRIYVLIKFGERRFMEQFQRGRLHFQCLSAFKNPEPDESGRNDPFEAASAIYNPENYKVYVGGKPLEDLEGPIVLQENEADQQYSLSLHGITNKSLRRYSEGEEEHLIHPRNENFGDYAVVVTDPKAFKERVAEACRKAGFGLREGMVAYHELDTFAGTWGYFRKPKEYEYQSEYRLLLDLEKADEHHILEVGDLSDISEVGPYRQLIPRIRRKIREEFGELPVRDGHQEAGK</sequence>
<evidence type="ECO:0000313" key="1">
    <source>
        <dbReference type="EMBL" id="GGH71250.1"/>
    </source>
</evidence>
<protein>
    <submittedName>
        <fullName evidence="1">Uncharacterized protein</fullName>
    </submittedName>
</protein>
<evidence type="ECO:0000313" key="2">
    <source>
        <dbReference type="Proteomes" id="UP000605427"/>
    </source>
</evidence>
<dbReference type="Proteomes" id="UP000605427">
    <property type="component" value="Unassembled WGS sequence"/>
</dbReference>
<name>A0ABQ1ZPX1_9BACL</name>
<keyword evidence="2" id="KW-1185">Reference proteome</keyword>
<proteinExistence type="predicted"/>
<comment type="caution">
    <text evidence="1">The sequence shown here is derived from an EMBL/GenBank/DDBJ whole genome shotgun (WGS) entry which is preliminary data.</text>
</comment>
<reference evidence="2" key="1">
    <citation type="journal article" date="2019" name="Int. J. Syst. Evol. Microbiol.">
        <title>The Global Catalogue of Microorganisms (GCM) 10K type strain sequencing project: providing services to taxonomists for standard genome sequencing and annotation.</title>
        <authorList>
            <consortium name="The Broad Institute Genomics Platform"/>
            <consortium name="The Broad Institute Genome Sequencing Center for Infectious Disease"/>
            <person name="Wu L."/>
            <person name="Ma J."/>
        </authorList>
    </citation>
    <scope>NUCLEOTIDE SEQUENCE [LARGE SCALE GENOMIC DNA]</scope>
    <source>
        <strain evidence="2">CCM 8702</strain>
    </source>
</reference>
<accession>A0ABQ1ZPX1</accession>